<proteinExistence type="inferred from homology"/>
<evidence type="ECO:0000259" key="7">
    <source>
        <dbReference type="PROSITE" id="PS50249"/>
    </source>
</evidence>
<dbReference type="GO" id="GO:0046872">
    <property type="term" value="F:metal ion binding"/>
    <property type="evidence" value="ECO:0007669"/>
    <property type="project" value="UniProtKB-KW"/>
</dbReference>
<dbReference type="InterPro" id="IPR001405">
    <property type="entry name" value="UPF0758"/>
</dbReference>
<keyword evidence="9" id="KW-1185">Reference proteome</keyword>
<dbReference type="EMBL" id="JMKI01000026">
    <property type="protein sequence ID" value="KEJ92456.1"/>
    <property type="molecule type" value="Genomic_DNA"/>
</dbReference>
<dbReference type="Pfam" id="PF04002">
    <property type="entry name" value="RadC"/>
    <property type="match status" value="1"/>
</dbReference>
<dbReference type="PANTHER" id="PTHR30471:SF3">
    <property type="entry name" value="UPF0758 PROTEIN YEES-RELATED"/>
    <property type="match status" value="1"/>
</dbReference>
<organism evidence="8 9">
    <name type="scientific">Synergistes jonesii</name>
    <dbReference type="NCBI Taxonomy" id="2754"/>
    <lineage>
        <taxon>Bacteria</taxon>
        <taxon>Thermotogati</taxon>
        <taxon>Synergistota</taxon>
        <taxon>Synergistia</taxon>
        <taxon>Synergistales</taxon>
        <taxon>Synergistaceae</taxon>
        <taxon>Synergistes</taxon>
    </lineage>
</organism>
<dbReference type="PANTHER" id="PTHR30471">
    <property type="entry name" value="DNA REPAIR PROTEIN RADC"/>
    <property type="match status" value="1"/>
</dbReference>
<dbReference type="SUPFAM" id="SSF102712">
    <property type="entry name" value="JAB1/MPN domain"/>
    <property type="match status" value="1"/>
</dbReference>
<gene>
    <name evidence="8" type="ORF">EH55_03050</name>
</gene>
<keyword evidence="3" id="KW-0378">Hydrolase</keyword>
<dbReference type="Proteomes" id="UP000027665">
    <property type="component" value="Unassembled WGS sequence"/>
</dbReference>
<feature type="domain" description="MPN" evidence="7">
    <location>
        <begin position="93"/>
        <end position="221"/>
    </location>
</feature>
<reference evidence="8 9" key="1">
    <citation type="submission" date="2014-04" db="EMBL/GenBank/DDBJ databases">
        <title>Draft Genome Sequence of Synergistes jonesii.</title>
        <authorList>
            <person name="Coil D.A."/>
            <person name="Eisen J.A."/>
            <person name="Holland-Moritz H.E."/>
        </authorList>
    </citation>
    <scope>NUCLEOTIDE SEQUENCE [LARGE SCALE GENOMIC DNA]</scope>
    <source>
        <strain evidence="8 9">78-1</strain>
    </source>
</reference>
<evidence type="ECO:0000256" key="6">
    <source>
        <dbReference type="RuleBase" id="RU003797"/>
    </source>
</evidence>
<accession>A0A073ISL4</accession>
<evidence type="ECO:0000256" key="2">
    <source>
        <dbReference type="ARBA" id="ARBA00022723"/>
    </source>
</evidence>
<keyword evidence="4" id="KW-0862">Zinc</keyword>
<name>A0A073ISL4_9BACT</name>
<comment type="caution">
    <text evidence="8">The sequence shown here is derived from an EMBL/GenBank/DDBJ whole genome shotgun (WGS) entry which is preliminary data.</text>
</comment>
<dbReference type="RefSeq" id="WP_051682680.1">
    <property type="nucleotide sequence ID" value="NZ_CAMETI010000005.1"/>
</dbReference>
<dbReference type="InterPro" id="IPR010994">
    <property type="entry name" value="RuvA_2-like"/>
</dbReference>
<dbReference type="GeneID" id="90983328"/>
<dbReference type="eggNOG" id="COG2003">
    <property type="taxonomic scope" value="Bacteria"/>
</dbReference>
<dbReference type="NCBIfam" id="TIGR00608">
    <property type="entry name" value="radc"/>
    <property type="match status" value="1"/>
</dbReference>
<evidence type="ECO:0000256" key="5">
    <source>
        <dbReference type="ARBA" id="ARBA00023049"/>
    </source>
</evidence>
<dbReference type="InterPro" id="IPR046778">
    <property type="entry name" value="UPF0758_N"/>
</dbReference>
<dbReference type="GO" id="GO:0006508">
    <property type="term" value="P:proteolysis"/>
    <property type="evidence" value="ECO:0007669"/>
    <property type="project" value="UniProtKB-KW"/>
</dbReference>
<evidence type="ECO:0000313" key="9">
    <source>
        <dbReference type="Proteomes" id="UP000027665"/>
    </source>
</evidence>
<dbReference type="InterPro" id="IPR025657">
    <property type="entry name" value="RadC_JAB"/>
</dbReference>
<dbReference type="SUPFAM" id="SSF47781">
    <property type="entry name" value="RuvA domain 2-like"/>
    <property type="match status" value="1"/>
</dbReference>
<keyword evidence="1" id="KW-0645">Protease</keyword>
<dbReference type="OrthoDB" id="9804482at2"/>
<comment type="similarity">
    <text evidence="6">Belongs to the UPF0758 family.</text>
</comment>
<keyword evidence="2" id="KW-0479">Metal-binding</keyword>
<dbReference type="Pfam" id="PF20582">
    <property type="entry name" value="UPF0758_N"/>
    <property type="match status" value="1"/>
</dbReference>
<protein>
    <recommendedName>
        <fullName evidence="7">MPN domain-containing protein</fullName>
    </recommendedName>
</protein>
<dbReference type="PROSITE" id="PS50249">
    <property type="entry name" value="MPN"/>
    <property type="match status" value="1"/>
</dbReference>
<dbReference type="AlphaFoldDB" id="A0A073ISL4"/>
<dbReference type="STRING" id="2754.EH55_03050"/>
<sequence length="230" mass="25164">MEFSSLPSDEKPREKLFTHGPSSLSLAELVAVLLRTGRQGEDVVEMSRNLIARMGGLEGLTRAATEELLQEKGLKQAKVASLVAALELGKRIALLKSEKRGDWKQPLLAKALEVKHMERECIYAFFLDVKDRVIGEDVISYGGLSGAFLDMPYLFRQAVRLSAAKIALMHNHPDGCASPSREDLSLTEHVERGLRCLGMELKGHYIAAGGELYTVKGEEVSPDAADSATN</sequence>
<evidence type="ECO:0000256" key="4">
    <source>
        <dbReference type="ARBA" id="ARBA00022833"/>
    </source>
</evidence>
<dbReference type="InterPro" id="IPR037518">
    <property type="entry name" value="MPN"/>
</dbReference>
<evidence type="ECO:0000256" key="3">
    <source>
        <dbReference type="ARBA" id="ARBA00022801"/>
    </source>
</evidence>
<evidence type="ECO:0000313" key="8">
    <source>
        <dbReference type="EMBL" id="KEJ92456.1"/>
    </source>
</evidence>
<keyword evidence="5" id="KW-0482">Metalloprotease</keyword>
<dbReference type="Gene3D" id="3.40.140.10">
    <property type="entry name" value="Cytidine Deaminase, domain 2"/>
    <property type="match status" value="1"/>
</dbReference>
<evidence type="ECO:0000256" key="1">
    <source>
        <dbReference type="ARBA" id="ARBA00022670"/>
    </source>
</evidence>
<dbReference type="GO" id="GO:0008237">
    <property type="term" value="F:metallopeptidase activity"/>
    <property type="evidence" value="ECO:0007669"/>
    <property type="project" value="UniProtKB-KW"/>
</dbReference>